<dbReference type="EMBL" id="JALLPJ020001012">
    <property type="protein sequence ID" value="KAL3778004.1"/>
    <property type="molecule type" value="Genomic_DNA"/>
</dbReference>
<comment type="caution">
    <text evidence="4">The sequence shown here is derived from an EMBL/GenBank/DDBJ whole genome shotgun (WGS) entry which is preliminary data.</text>
</comment>
<gene>
    <name evidence="4" type="ORF">ACHAWO_013460</name>
</gene>
<evidence type="ECO:0000313" key="4">
    <source>
        <dbReference type="EMBL" id="KAL3778004.1"/>
    </source>
</evidence>
<evidence type="ECO:0000256" key="1">
    <source>
        <dbReference type="SAM" id="MobiDB-lite"/>
    </source>
</evidence>
<evidence type="ECO:0000259" key="3">
    <source>
        <dbReference type="PROSITE" id="PS50280"/>
    </source>
</evidence>
<protein>
    <recommendedName>
        <fullName evidence="3">SET domain-containing protein</fullName>
    </recommendedName>
</protein>
<keyword evidence="2" id="KW-0732">Signal</keyword>
<evidence type="ECO:0000256" key="2">
    <source>
        <dbReference type="SAM" id="SignalP"/>
    </source>
</evidence>
<dbReference type="PROSITE" id="PS50280">
    <property type="entry name" value="SET"/>
    <property type="match status" value="1"/>
</dbReference>
<reference evidence="4 5" key="1">
    <citation type="submission" date="2024-10" db="EMBL/GenBank/DDBJ databases">
        <title>Updated reference genomes for cyclostephanoid diatoms.</title>
        <authorList>
            <person name="Roberts W.R."/>
            <person name="Alverson A.J."/>
        </authorList>
    </citation>
    <scope>NUCLEOTIDE SEQUENCE [LARGE SCALE GENOMIC DNA]</scope>
    <source>
        <strain evidence="4 5">AJA010-31</strain>
    </source>
</reference>
<feature type="region of interest" description="Disordered" evidence="1">
    <location>
        <begin position="160"/>
        <end position="189"/>
    </location>
</feature>
<dbReference type="SUPFAM" id="SSF82199">
    <property type="entry name" value="SET domain"/>
    <property type="match status" value="1"/>
</dbReference>
<dbReference type="Gene3D" id="2.170.270.10">
    <property type="entry name" value="SET domain"/>
    <property type="match status" value="1"/>
</dbReference>
<feature type="chain" id="PRO_5044827605" description="SET domain-containing protein" evidence="2">
    <location>
        <begin position="30"/>
        <end position="615"/>
    </location>
</feature>
<dbReference type="AlphaFoldDB" id="A0ABD3NRN2"/>
<accession>A0ABD3NRN2</accession>
<dbReference type="Proteomes" id="UP001530400">
    <property type="component" value="Unassembled WGS sequence"/>
</dbReference>
<dbReference type="InterPro" id="IPR001214">
    <property type="entry name" value="SET_dom"/>
</dbReference>
<dbReference type="Pfam" id="PF00856">
    <property type="entry name" value="SET"/>
    <property type="match status" value="1"/>
</dbReference>
<keyword evidence="5" id="KW-1185">Reference proteome</keyword>
<dbReference type="InterPro" id="IPR046341">
    <property type="entry name" value="SET_dom_sf"/>
</dbReference>
<name>A0ABD3NRN2_9STRA</name>
<feature type="signal peptide" evidence="2">
    <location>
        <begin position="1"/>
        <end position="29"/>
    </location>
</feature>
<feature type="domain" description="SET" evidence="3">
    <location>
        <begin position="257"/>
        <end position="414"/>
    </location>
</feature>
<organism evidence="4 5">
    <name type="scientific">Cyclotella atomus</name>
    <dbReference type="NCBI Taxonomy" id="382360"/>
    <lineage>
        <taxon>Eukaryota</taxon>
        <taxon>Sar</taxon>
        <taxon>Stramenopiles</taxon>
        <taxon>Ochrophyta</taxon>
        <taxon>Bacillariophyta</taxon>
        <taxon>Coscinodiscophyceae</taxon>
        <taxon>Thalassiosirophycidae</taxon>
        <taxon>Stephanodiscales</taxon>
        <taxon>Stephanodiscaceae</taxon>
        <taxon>Cyclotella</taxon>
    </lineage>
</organism>
<sequence length="615" mass="68709">MIILLCLHKHVVALLLACLVIDFTHDVIAEPQCNAADGTCASSLIEEDLSDCHVILGLRNVRNNDHNSARKLGVFANRPLPRGMPLPPTTSSEITGDVVIHLVDVLVSNTSQLDKWLSHGYLVDAVSSGYGGNYEGNGRVLTALPGIGMLASSFVDEGAANDETNNDDSSLVAKRGPNTWASIPTTDEANHPRRYSPLAGSFALNYNLTFRAIQPISIGEEITVDRSGWFRRNSLKGAANSKIKHMDQYDSVVCLDSNIYRSYSKNGRGAFASKSIQKGSVVAYSPVLPLPKNELQYLRKKDLKKIDAVPRDQLLLNYCFGHDKSSVLLFPYGSFVNYINHASSELLVSKEDKHPTANVRVMWSERFKGEKVEEDPHSMAPADLWNSPSPEPLVFEYIALRDIQPNEEILLDYGTSWSDAWDNHVSRWKQDPLNKEGGLDAMADSNSNDYSPAYIMEDVVSNLRTAEEQLSFPYQKNVFTACFYRYERTESNSDAIPSTTILYEATPWKMSRGLFDMTNLRPCKVISRAPATDRHTGEQLHGGKIFYTAIIQNRPGLAEHERIPNDTKHVVSGIPREAFRFVDRPYSSDEHLEGAFRHHIGLDETGMYPEAWLDL</sequence>
<proteinExistence type="predicted"/>
<evidence type="ECO:0000313" key="5">
    <source>
        <dbReference type="Proteomes" id="UP001530400"/>
    </source>
</evidence>